<dbReference type="GO" id="GO:0016776">
    <property type="term" value="F:phosphotransferase activity, phosphate group as acceptor"/>
    <property type="evidence" value="ECO:0007669"/>
    <property type="project" value="TreeGrafter"/>
</dbReference>
<keyword evidence="7 8" id="KW-0472">Membrane</keyword>
<dbReference type="SUPFAM" id="SSF53649">
    <property type="entry name" value="Alkaline phosphatase-like"/>
    <property type="match status" value="1"/>
</dbReference>
<accession>F0EWV6</accession>
<evidence type="ECO:0000256" key="8">
    <source>
        <dbReference type="SAM" id="Phobius"/>
    </source>
</evidence>
<dbReference type="STRING" id="888741.HMPREF9098_0336"/>
<evidence type="ECO:0000259" key="10">
    <source>
        <dbReference type="Pfam" id="PF08019"/>
    </source>
</evidence>
<comment type="subcellular location">
    <subcellularLocation>
        <location evidence="1">Cell inner membrane</location>
        <topology evidence="1">Multi-pass membrane protein</topology>
    </subcellularLocation>
</comment>
<evidence type="ECO:0000259" key="9">
    <source>
        <dbReference type="Pfam" id="PF00884"/>
    </source>
</evidence>
<dbReference type="InterPro" id="IPR058130">
    <property type="entry name" value="PEA_transf_C"/>
</dbReference>
<dbReference type="PANTHER" id="PTHR30443:SF0">
    <property type="entry name" value="PHOSPHOETHANOLAMINE TRANSFERASE EPTA"/>
    <property type="match status" value="1"/>
</dbReference>
<keyword evidence="4" id="KW-0808">Transferase</keyword>
<evidence type="ECO:0000256" key="7">
    <source>
        <dbReference type="ARBA" id="ARBA00023136"/>
    </source>
</evidence>
<evidence type="ECO:0000256" key="1">
    <source>
        <dbReference type="ARBA" id="ARBA00004429"/>
    </source>
</evidence>
<evidence type="ECO:0000256" key="4">
    <source>
        <dbReference type="ARBA" id="ARBA00022679"/>
    </source>
</evidence>
<evidence type="ECO:0000256" key="6">
    <source>
        <dbReference type="ARBA" id="ARBA00022989"/>
    </source>
</evidence>
<feature type="domain" description="Phosphoethanolamine transferase N-terminal" evidence="10">
    <location>
        <begin position="55"/>
        <end position="204"/>
    </location>
</feature>
<evidence type="ECO:0000256" key="2">
    <source>
        <dbReference type="ARBA" id="ARBA00022475"/>
    </source>
</evidence>
<dbReference type="GO" id="GO:0005886">
    <property type="term" value="C:plasma membrane"/>
    <property type="evidence" value="ECO:0007669"/>
    <property type="project" value="UniProtKB-SubCell"/>
</dbReference>
<evidence type="ECO:0000313" key="11">
    <source>
        <dbReference type="EMBL" id="EGC18187.1"/>
    </source>
</evidence>
<dbReference type="EMBL" id="AEWV01000006">
    <property type="protein sequence ID" value="EGC18187.1"/>
    <property type="molecule type" value="Genomic_DNA"/>
</dbReference>
<evidence type="ECO:0000313" key="12">
    <source>
        <dbReference type="Proteomes" id="UP000004088"/>
    </source>
</evidence>
<feature type="transmembrane region" description="Helical" evidence="8">
    <location>
        <begin position="117"/>
        <end position="138"/>
    </location>
</feature>
<keyword evidence="6 8" id="KW-1133">Transmembrane helix</keyword>
<dbReference type="Gene3D" id="3.40.720.10">
    <property type="entry name" value="Alkaline Phosphatase, subunit A"/>
    <property type="match status" value="1"/>
</dbReference>
<feature type="transmembrane region" description="Helical" evidence="8">
    <location>
        <begin position="78"/>
        <end position="97"/>
    </location>
</feature>
<feature type="transmembrane region" description="Helical" evidence="8">
    <location>
        <begin position="46"/>
        <end position="66"/>
    </location>
</feature>
<dbReference type="RefSeq" id="WP_003781289.1">
    <property type="nucleotide sequence ID" value="NZ_GL870929.1"/>
</dbReference>
<dbReference type="HOGENOM" id="CLU_018534_1_0_4"/>
<evidence type="ECO:0000256" key="5">
    <source>
        <dbReference type="ARBA" id="ARBA00022692"/>
    </source>
</evidence>
<keyword evidence="12" id="KW-1185">Reference proteome</keyword>
<dbReference type="AlphaFoldDB" id="F0EWV6"/>
<keyword evidence="5 8" id="KW-0812">Transmembrane</keyword>
<keyword evidence="11" id="KW-0378">Hydrolase</keyword>
<organism evidence="11 12">
    <name type="scientific">Kingella denitrificans ATCC 33394</name>
    <dbReference type="NCBI Taxonomy" id="888741"/>
    <lineage>
        <taxon>Bacteria</taxon>
        <taxon>Pseudomonadati</taxon>
        <taxon>Pseudomonadota</taxon>
        <taxon>Betaproteobacteria</taxon>
        <taxon>Neisseriales</taxon>
        <taxon>Neisseriaceae</taxon>
        <taxon>Kingella</taxon>
    </lineage>
</organism>
<dbReference type="Pfam" id="PF08019">
    <property type="entry name" value="EptA_B_N"/>
    <property type="match status" value="1"/>
</dbReference>
<dbReference type="PANTHER" id="PTHR30443">
    <property type="entry name" value="INNER MEMBRANE PROTEIN"/>
    <property type="match status" value="1"/>
</dbReference>
<dbReference type="InterPro" id="IPR012549">
    <property type="entry name" value="EptA-like_N"/>
</dbReference>
<evidence type="ECO:0000256" key="3">
    <source>
        <dbReference type="ARBA" id="ARBA00022519"/>
    </source>
</evidence>
<protein>
    <submittedName>
        <fullName evidence="11">Arylsulfatase</fullName>
        <ecNumber evidence="11">3.1.6.-</ecNumber>
    </submittedName>
</protein>
<name>F0EWV6_9NEIS</name>
<keyword evidence="3" id="KW-0997">Cell inner membrane</keyword>
<dbReference type="InterPro" id="IPR017850">
    <property type="entry name" value="Alkaline_phosphatase_core_sf"/>
</dbReference>
<dbReference type="InterPro" id="IPR000917">
    <property type="entry name" value="Sulfatase_N"/>
</dbReference>
<feature type="transmembrane region" description="Helical" evidence="8">
    <location>
        <begin position="150"/>
        <end position="172"/>
    </location>
</feature>
<proteinExistence type="predicted"/>
<dbReference type="Pfam" id="PF00884">
    <property type="entry name" value="Sulfatase"/>
    <property type="match status" value="1"/>
</dbReference>
<feature type="domain" description="Sulfatase N-terminal" evidence="9">
    <location>
        <begin position="231"/>
        <end position="524"/>
    </location>
</feature>
<comment type="caution">
    <text evidence="11">The sequence shown here is derived from an EMBL/GenBank/DDBJ whole genome shotgun (WGS) entry which is preliminary data.</text>
</comment>
<feature type="transmembrane region" description="Helical" evidence="8">
    <location>
        <begin position="12"/>
        <end position="34"/>
    </location>
</feature>
<dbReference type="GO" id="GO:0009244">
    <property type="term" value="P:lipopolysaccharide core region biosynthetic process"/>
    <property type="evidence" value="ECO:0007669"/>
    <property type="project" value="TreeGrafter"/>
</dbReference>
<keyword evidence="2" id="KW-1003">Cell membrane</keyword>
<dbReference type="CDD" id="cd16017">
    <property type="entry name" value="LptA"/>
    <property type="match status" value="1"/>
</dbReference>
<dbReference type="GO" id="GO:0016787">
    <property type="term" value="F:hydrolase activity"/>
    <property type="evidence" value="ECO:0007669"/>
    <property type="project" value="UniProtKB-KW"/>
</dbReference>
<sequence>MLLPRFQASANRVVFLQAALFAFVLNLPIILKVFQLYQPIGTFHDYFIYTVPLFLLCACNLLFHLLMLPLAHKILMPLILLIGVAISYNSLFFDVYFNRDMLDNVLQTTPAETMRMFSPSYIAWLFFLGIVPVFLYLRTKIVYRTWWKELLSRLASMLVSVLVILLIAALFYQDYASFFRNHNSLKHMILPSNAIGAVASKIKQIRRENMPYLALGQGAQLAHSASEPNVTILVVGETTRAKNWGLNGYAHQTTPKLAERIAKGDALVNFPNVQSCGTATALSVPCMFSSLTRETYDEVRAKRQDNLLDILQTAGADIHWLENNSDCKGVCQNISSVADMVKLNLPEYCTDGECLDNIMLPELDKLLQNIKKDTVIVLHTIGNHGPTYFERYTDKERRFTPTCDTKEINRCSNEQLVNTYDNGVVYVDQFLDQLIARLEQHPEWRSSLLYMSDHGESLGENGIYLHGTPYAIAPKEQTSIPMIMWFSPAWLKHSSLDMACVRKNAGQPYSQDNFFHTALSLADVRHDSVKPYQAQLDVLAACRTPNSSPK</sequence>
<dbReference type="InterPro" id="IPR040423">
    <property type="entry name" value="PEA_transferase"/>
</dbReference>
<gene>
    <name evidence="11" type="ORF">HMPREF9098_0336</name>
</gene>
<dbReference type="NCBIfam" id="NF028537">
    <property type="entry name" value="P_eth_NH2_trans"/>
    <property type="match status" value="1"/>
</dbReference>
<dbReference type="Proteomes" id="UP000004088">
    <property type="component" value="Unassembled WGS sequence"/>
</dbReference>
<reference evidence="11 12" key="1">
    <citation type="submission" date="2011-01" db="EMBL/GenBank/DDBJ databases">
        <authorList>
            <person name="Muzny D."/>
            <person name="Qin X."/>
            <person name="Deng J."/>
            <person name="Jiang H."/>
            <person name="Liu Y."/>
            <person name="Qu J."/>
            <person name="Song X.-Z."/>
            <person name="Zhang L."/>
            <person name="Thornton R."/>
            <person name="Coyle M."/>
            <person name="Francisco L."/>
            <person name="Jackson L."/>
            <person name="Javaid M."/>
            <person name="Korchina V."/>
            <person name="Kovar C."/>
            <person name="Mata R."/>
            <person name="Mathew T."/>
            <person name="Ngo R."/>
            <person name="Nguyen L."/>
            <person name="Nguyen N."/>
            <person name="Okwuonu G."/>
            <person name="Ongeri F."/>
            <person name="Pham C."/>
            <person name="Simmons D."/>
            <person name="Wilczek-Boney K."/>
            <person name="Hale W."/>
            <person name="Jakkamsetti A."/>
            <person name="Pham P."/>
            <person name="Ruth R."/>
            <person name="San Lucas F."/>
            <person name="Warren J."/>
            <person name="Zhang J."/>
            <person name="Zhao Z."/>
            <person name="Zhou C."/>
            <person name="Zhu D."/>
            <person name="Lee S."/>
            <person name="Bess C."/>
            <person name="Blankenburg K."/>
            <person name="Forbes L."/>
            <person name="Fu Q."/>
            <person name="Gubbala S."/>
            <person name="Hirani K."/>
            <person name="Jayaseelan J.C."/>
            <person name="Lara F."/>
            <person name="Munidasa M."/>
            <person name="Palculict T."/>
            <person name="Patil S."/>
            <person name="Pu L.-L."/>
            <person name="Saada N."/>
            <person name="Tang L."/>
            <person name="Weissenberger G."/>
            <person name="Zhu Y."/>
            <person name="Hemphill L."/>
            <person name="Shang Y."/>
            <person name="Youmans B."/>
            <person name="Ayvaz T."/>
            <person name="Ross M."/>
            <person name="Santibanez J."/>
            <person name="Aqrawi P."/>
            <person name="Gross S."/>
            <person name="Joshi V."/>
            <person name="Fowler G."/>
            <person name="Nazareth L."/>
            <person name="Reid J."/>
            <person name="Worley K."/>
            <person name="Petrosino J."/>
            <person name="Highlander S."/>
            <person name="Gibbs R."/>
        </authorList>
    </citation>
    <scope>NUCLEOTIDE SEQUENCE [LARGE SCALE GENOMIC DNA]</scope>
    <source>
        <strain evidence="11 12">ATCC 33394</strain>
    </source>
</reference>
<dbReference type="EC" id="3.1.6.-" evidence="11"/>